<dbReference type="InterPro" id="IPR007109">
    <property type="entry name" value="Brix"/>
</dbReference>
<evidence type="ECO:0000313" key="2">
    <source>
        <dbReference type="EMBL" id="AGE94966.1"/>
    </source>
</evidence>
<name>M1KID4_ENCCN</name>
<dbReference type="EMBL" id="KC513604">
    <property type="protein sequence ID" value="AGE94966.1"/>
    <property type="molecule type" value="Genomic_DNA"/>
</dbReference>
<dbReference type="GO" id="GO:0042134">
    <property type="term" value="F:rRNA primary transcript binding"/>
    <property type="evidence" value="ECO:0007669"/>
    <property type="project" value="InterPro"/>
</dbReference>
<dbReference type="InterPro" id="IPR044281">
    <property type="entry name" value="IMP4/RPF1"/>
</dbReference>
<dbReference type="VEuPathDB" id="MicrosporidiaDB:ECU11_1940"/>
<dbReference type="AlphaFoldDB" id="M1KID4"/>
<sequence length="197" mass="22783">MANFLLIARQKVSLRMRVLISAPCNPHKNTATLLRELLDIIPNSYVCDADQESGVSIKIVEDVGPQWVVFKNSQLQIVLKIVQYKSRDYLRVSKPISKDHLPQLIVNNFTTDTGMKIVEFLAEMFPFSQSSRQVANFTVQGDFIYFRVYRYCFGEKGPIMENVGPHLTLRLWRMVEYKGGEKKVMNFKKFIKNSNIL</sequence>
<dbReference type="VEuPathDB" id="MicrosporidiaDB:AEWQ_111940"/>
<dbReference type="SUPFAM" id="SSF52954">
    <property type="entry name" value="Class II aaRS ABD-related"/>
    <property type="match status" value="1"/>
</dbReference>
<gene>
    <name evidence="2" type="ORF">ECU11_1940</name>
</gene>
<dbReference type="PANTHER" id="PTHR22734">
    <property type="entry name" value="U3 SMALL NUCLEOLAR RIBONUCLEOPROTEIN PROTEIN IMP4"/>
    <property type="match status" value="1"/>
</dbReference>
<dbReference type="OMA" id="CEYREVP"/>
<dbReference type="VEuPathDB" id="MicrosporidiaDB:AEWD_111940"/>
<reference evidence="2" key="1">
    <citation type="journal article" date="2013" name="Eukaryot. Cell">
        <title>Extremely Reduced Levels of Heterozygosity in the Vertebrate Pathogen Encephalitozoon cuniculi.</title>
        <authorList>
            <person name="Selman M."/>
            <person name="Sak B."/>
            <person name="Kvac M."/>
            <person name="Farinelli L."/>
            <person name="Weiss L.M."/>
            <person name="Corradi N."/>
        </authorList>
    </citation>
    <scope>NUCLEOTIDE SEQUENCE</scope>
</reference>
<evidence type="ECO:0000259" key="1">
    <source>
        <dbReference type="PROSITE" id="PS50833"/>
    </source>
</evidence>
<dbReference type="PROSITE" id="PS50833">
    <property type="entry name" value="BRIX"/>
    <property type="match status" value="1"/>
</dbReference>
<dbReference type="SMART" id="SM00879">
    <property type="entry name" value="Brix"/>
    <property type="match status" value="1"/>
</dbReference>
<accession>M1KID4</accession>
<protein>
    <recommendedName>
        <fullName evidence="1">Brix domain-containing protein</fullName>
    </recommendedName>
</protein>
<dbReference type="VEuPathDB" id="MicrosporidiaDB:M970_111940"/>
<organism evidence="2">
    <name type="scientific">Encephalitozoon cuniculi</name>
    <name type="common">Microsporidian parasite</name>
    <dbReference type="NCBI Taxonomy" id="6035"/>
    <lineage>
        <taxon>Eukaryota</taxon>
        <taxon>Fungi</taxon>
        <taxon>Fungi incertae sedis</taxon>
        <taxon>Microsporidia</taxon>
        <taxon>Unikaryonidae</taxon>
        <taxon>Encephalitozoon</taxon>
    </lineage>
</organism>
<dbReference type="GO" id="GO:0006364">
    <property type="term" value="P:rRNA processing"/>
    <property type="evidence" value="ECO:0007669"/>
    <property type="project" value="InterPro"/>
</dbReference>
<dbReference type="VEuPathDB" id="MicrosporidiaDB:AEWR_111940"/>
<dbReference type="GO" id="GO:0005730">
    <property type="term" value="C:nucleolus"/>
    <property type="evidence" value="ECO:0007669"/>
    <property type="project" value="TreeGrafter"/>
</dbReference>
<proteinExistence type="predicted"/>
<feature type="domain" description="Brix" evidence="1">
    <location>
        <begin position="16"/>
        <end position="180"/>
    </location>
</feature>